<reference evidence="3 4" key="1">
    <citation type="submission" date="2024-11" db="EMBL/GenBank/DDBJ databases">
        <title>Adaptive evolution of stress response genes in parasites aligns with host niche diversity.</title>
        <authorList>
            <person name="Hahn C."/>
            <person name="Resl P."/>
        </authorList>
    </citation>
    <scope>NUCLEOTIDE SEQUENCE [LARGE SCALE GENOMIC DNA]</scope>
    <source>
        <strain evidence="3">EGGRZ-B1_66</strain>
        <tissue evidence="3">Body</tissue>
    </source>
</reference>
<keyword evidence="2" id="KW-0812">Transmembrane</keyword>
<dbReference type="Proteomes" id="UP001626550">
    <property type="component" value="Unassembled WGS sequence"/>
</dbReference>
<dbReference type="AlphaFoldDB" id="A0ABD2Q9J6"/>
<organism evidence="3 4">
    <name type="scientific">Cichlidogyrus casuarinus</name>
    <dbReference type="NCBI Taxonomy" id="1844966"/>
    <lineage>
        <taxon>Eukaryota</taxon>
        <taxon>Metazoa</taxon>
        <taxon>Spiralia</taxon>
        <taxon>Lophotrochozoa</taxon>
        <taxon>Platyhelminthes</taxon>
        <taxon>Monogenea</taxon>
        <taxon>Monopisthocotylea</taxon>
        <taxon>Dactylogyridea</taxon>
        <taxon>Ancyrocephalidae</taxon>
        <taxon>Cichlidogyrus</taxon>
    </lineage>
</organism>
<gene>
    <name evidence="3" type="ORF">Ciccas_005277</name>
</gene>
<evidence type="ECO:0008006" key="5">
    <source>
        <dbReference type="Google" id="ProtNLM"/>
    </source>
</evidence>
<sequence length="565" mass="62096">MQASEVLLLPWLPGSSYPPPRGLQVFGYVASERRLHDLTNRVFCRPAQNPVGDTVDRKSQSACPPNLRMADESLERPRPGTPPIKAVWGTGTNQADQLVLGLKGPQHRNIAPNFLFGSTADWVWRAWIGPAHRIWTVTRPQLQIAKNTLNKIDSWWFQRGDSCLPRYQQTPIQLSASVYTQGVGGERIFLPDVDKGGALMLDFTSLLPKNSLQVLAVDSFGAQQPAAEVIWTNEGPFLVGLHRGLVSVQFKPMELNSSQTVAVSDEPVFVSRFLSECLKENATISGQLDSFPLKGSSLEQFDFNLPMLQRLHLTAHNYLVASLISSARNHSLLQLEQYSQQQQRPGPEHRQFDACPLQRTVNSFLFSDNSIQPLHQLATGMVRLQAPSNDQWIVWDPAKKSPGDAEIRLSGTTAWSSHPNCMGSFLLGSVAPIAAMDEALILAQLEQKWHPVPTGALTDLSHFSADADRSIPSTKFAIIFGAICAAALVIIIIQCAIVLAIRKRKNVSCKQRLVLETVAPPGSECGYCGGSSLLRQATANHSPSPLMMSSSISRGPPTMVRPRLQ</sequence>
<feature type="region of interest" description="Disordered" evidence="1">
    <location>
        <begin position="541"/>
        <end position="565"/>
    </location>
</feature>
<accession>A0ABD2Q9J6</accession>
<feature type="transmembrane region" description="Helical" evidence="2">
    <location>
        <begin position="476"/>
        <end position="501"/>
    </location>
</feature>
<name>A0ABD2Q9J6_9PLAT</name>
<dbReference type="EMBL" id="JBJKFK010000606">
    <property type="protein sequence ID" value="KAL3316078.1"/>
    <property type="molecule type" value="Genomic_DNA"/>
</dbReference>
<comment type="caution">
    <text evidence="3">The sequence shown here is derived from an EMBL/GenBank/DDBJ whole genome shotgun (WGS) entry which is preliminary data.</text>
</comment>
<protein>
    <recommendedName>
        <fullName evidence="5">Transmembrane protein</fullName>
    </recommendedName>
</protein>
<proteinExistence type="predicted"/>
<feature type="compositionally biased region" description="Low complexity" evidence="1">
    <location>
        <begin position="542"/>
        <end position="553"/>
    </location>
</feature>
<evidence type="ECO:0000256" key="1">
    <source>
        <dbReference type="SAM" id="MobiDB-lite"/>
    </source>
</evidence>
<keyword evidence="4" id="KW-1185">Reference proteome</keyword>
<evidence type="ECO:0000256" key="2">
    <source>
        <dbReference type="SAM" id="Phobius"/>
    </source>
</evidence>
<evidence type="ECO:0000313" key="3">
    <source>
        <dbReference type="EMBL" id="KAL3316078.1"/>
    </source>
</evidence>
<keyword evidence="2" id="KW-0472">Membrane</keyword>
<keyword evidence="2" id="KW-1133">Transmembrane helix</keyword>
<evidence type="ECO:0000313" key="4">
    <source>
        <dbReference type="Proteomes" id="UP001626550"/>
    </source>
</evidence>